<evidence type="ECO:0000313" key="2">
    <source>
        <dbReference type="Proteomes" id="UP000401273"/>
    </source>
</evidence>
<reference evidence="1 2" key="1">
    <citation type="submission" date="2019-03" db="EMBL/GenBank/DDBJ databases">
        <authorList>
            <person name="Ashton P.M."/>
            <person name="Dallman T."/>
            <person name="Nair S."/>
            <person name="De Pinna E."/>
            <person name="Peters T."/>
            <person name="Grant K."/>
        </authorList>
    </citation>
    <scope>NUCLEOTIDE SEQUENCE [LARGE SCALE GENOMIC DNA]</scope>
    <source>
        <strain evidence="1">RL15000271</strain>
    </source>
</reference>
<gene>
    <name evidence="1" type="ORF">E1W43_15265</name>
</gene>
<dbReference type="EMBL" id="AAARLF010000018">
    <property type="protein sequence ID" value="EAE2899291.1"/>
    <property type="molecule type" value="Genomic_DNA"/>
</dbReference>
<dbReference type="Proteomes" id="UP000401273">
    <property type="component" value="Unassembled WGS sequence"/>
</dbReference>
<sequence>MKQGQWMLNGSYGGRWESITYFDTKDEAIEHGINLLKKYNHNTHDEKTRNQVMNDLTIYSYYNELIYTFFVGEIEEIAFPDETDSLLENIAERVCEVAGEYSEGYLDDVTEEHREELQSFIYRWEYSEGYLDDVTEEHREELQSFIYRWAKQRGYLPECFLIREIEEIDIRNFEEVSE</sequence>
<comment type="caution">
    <text evidence="1">The sequence shown here is derived from an EMBL/GenBank/DDBJ whole genome shotgun (WGS) entry which is preliminary data.</text>
</comment>
<organism evidence="1 2">
    <name type="scientific">Listeria monocytogenes</name>
    <dbReference type="NCBI Taxonomy" id="1639"/>
    <lineage>
        <taxon>Bacteria</taxon>
        <taxon>Bacillati</taxon>
        <taxon>Bacillota</taxon>
        <taxon>Bacilli</taxon>
        <taxon>Bacillales</taxon>
        <taxon>Listeriaceae</taxon>
        <taxon>Listeria</taxon>
    </lineage>
</organism>
<dbReference type="RefSeq" id="WP_096926621.1">
    <property type="nucleotide sequence ID" value="NZ_NXVR01000054.1"/>
</dbReference>
<proteinExistence type="predicted"/>
<name>A0A6Z1BN54_LISMN</name>
<accession>A0A6Z1BN54</accession>
<evidence type="ECO:0000313" key="1">
    <source>
        <dbReference type="EMBL" id="EAE2899291.1"/>
    </source>
</evidence>
<dbReference type="AlphaFoldDB" id="A0A6Z1BN54"/>
<protein>
    <submittedName>
        <fullName evidence="1">Uncharacterized protein</fullName>
    </submittedName>
</protein>